<organism evidence="3">
    <name type="scientific">viral metagenome</name>
    <dbReference type="NCBI Taxonomy" id="1070528"/>
    <lineage>
        <taxon>unclassified sequences</taxon>
        <taxon>metagenomes</taxon>
        <taxon>organismal metagenomes</taxon>
    </lineage>
</organism>
<evidence type="ECO:0000313" key="3">
    <source>
        <dbReference type="EMBL" id="QHS89592.1"/>
    </source>
</evidence>
<keyword evidence="2" id="KW-0472">Membrane</keyword>
<dbReference type="AlphaFoldDB" id="A0A6C0BC67"/>
<feature type="region of interest" description="Disordered" evidence="1">
    <location>
        <begin position="1"/>
        <end position="35"/>
    </location>
</feature>
<keyword evidence="2" id="KW-0812">Transmembrane</keyword>
<evidence type="ECO:0000256" key="1">
    <source>
        <dbReference type="SAM" id="MobiDB-lite"/>
    </source>
</evidence>
<dbReference type="EMBL" id="MN739114">
    <property type="protein sequence ID" value="QHS89592.1"/>
    <property type="molecule type" value="Genomic_DNA"/>
</dbReference>
<evidence type="ECO:0000256" key="2">
    <source>
        <dbReference type="SAM" id="Phobius"/>
    </source>
</evidence>
<proteinExistence type="predicted"/>
<feature type="compositionally biased region" description="Polar residues" evidence="1">
    <location>
        <begin position="185"/>
        <end position="199"/>
    </location>
</feature>
<sequence length="265" mass="29757">MNAAVDLRPNISVQGQRTATNTKDEDDDEIQQTPSKISGSTINYRYITIGIFVVLVILLIGFLIYKYRNKNNKQTPENNKDAIINKKPITPVVSKEEPKQKNVSSEDAFLNATTDDNSSIDDACDAIKRQNEHKIVESKPNEQVKQKAIDIYDPVTKTYTPHPTKVGDNEIIDIDIESDEDEEQMNTPSSPQQKSSQEYTDLINIPQGVRTEAMASTNKSGQLLNRETITPQELKNITKIYNGKKFSKFITGKAVSNLLKKVVIN</sequence>
<feature type="transmembrane region" description="Helical" evidence="2">
    <location>
        <begin position="44"/>
        <end position="65"/>
    </location>
</feature>
<accession>A0A6C0BC67</accession>
<keyword evidence="2" id="KW-1133">Transmembrane helix</keyword>
<feature type="compositionally biased region" description="Polar residues" evidence="1">
    <location>
        <begin position="11"/>
        <end position="21"/>
    </location>
</feature>
<name>A0A6C0BC67_9ZZZZ</name>
<protein>
    <submittedName>
        <fullName evidence="3">Uncharacterized protein</fullName>
    </submittedName>
</protein>
<feature type="region of interest" description="Disordered" evidence="1">
    <location>
        <begin position="179"/>
        <end position="199"/>
    </location>
</feature>
<reference evidence="3" key="1">
    <citation type="journal article" date="2020" name="Nature">
        <title>Giant virus diversity and host interactions through global metagenomics.</title>
        <authorList>
            <person name="Schulz F."/>
            <person name="Roux S."/>
            <person name="Paez-Espino D."/>
            <person name="Jungbluth S."/>
            <person name="Walsh D.A."/>
            <person name="Denef V.J."/>
            <person name="McMahon K.D."/>
            <person name="Konstantinidis K.T."/>
            <person name="Eloe-Fadrosh E.A."/>
            <person name="Kyrpides N.C."/>
            <person name="Woyke T."/>
        </authorList>
    </citation>
    <scope>NUCLEOTIDE SEQUENCE</scope>
    <source>
        <strain evidence="3">GVMAG-M-3300010160-26</strain>
    </source>
</reference>